<gene>
    <name evidence="1" type="ORF">H4S07_004985</name>
</gene>
<organism evidence="1 2">
    <name type="scientific">Coemansia furcata</name>
    <dbReference type="NCBI Taxonomy" id="417177"/>
    <lineage>
        <taxon>Eukaryota</taxon>
        <taxon>Fungi</taxon>
        <taxon>Fungi incertae sedis</taxon>
        <taxon>Zoopagomycota</taxon>
        <taxon>Kickxellomycotina</taxon>
        <taxon>Kickxellomycetes</taxon>
        <taxon>Kickxellales</taxon>
        <taxon>Kickxellaceae</taxon>
        <taxon>Coemansia</taxon>
    </lineage>
</organism>
<sequence length="380" mass="42452">MYHLDLNFGHRGATANDDDKNDPRLADSDYESDSDSSDAGDYSPWANLDRRLLQRVIGYLPRQCDRRAVCLVNREWALAGESSLWAYPEFSTPKQLASFLRVVSERPSVYGPHIRGIRFTLASHYDHHLVSPYYCDGDSFSEAELPTLMEVAQGKHVLSTDPAVMRSLLHGSDLTSPPLALRFARMCSPIDRLSIYGFRLRDKYIVNDLMRWSLRELEIIGMPRKPLANLSYLLRNLRSLRSLRIESDSPLPADTWGPLALRLPQLHKLRIWAPFISGSHLLRAMNQAPQSMVVLHLVGRGNDTSDEFVERIVQGSPHIQSLVINSANITARSVVSVLGGCARLTHLELARDEPESAAAAGEIPPVVASKLATLALQNLD</sequence>
<dbReference type="EMBL" id="JANBUP010002234">
    <property type="protein sequence ID" value="KAJ2801258.1"/>
    <property type="molecule type" value="Genomic_DNA"/>
</dbReference>
<protein>
    <submittedName>
        <fullName evidence="1">Uncharacterized protein</fullName>
    </submittedName>
</protein>
<evidence type="ECO:0000313" key="1">
    <source>
        <dbReference type="EMBL" id="KAJ2801258.1"/>
    </source>
</evidence>
<comment type="caution">
    <text evidence="1">The sequence shown here is derived from an EMBL/GenBank/DDBJ whole genome shotgun (WGS) entry which is preliminary data.</text>
</comment>
<evidence type="ECO:0000313" key="2">
    <source>
        <dbReference type="Proteomes" id="UP001140096"/>
    </source>
</evidence>
<proteinExistence type="predicted"/>
<dbReference type="Proteomes" id="UP001140096">
    <property type="component" value="Unassembled WGS sequence"/>
</dbReference>
<keyword evidence="2" id="KW-1185">Reference proteome</keyword>
<name>A0ACC1L5M1_9FUNG</name>
<reference evidence="1" key="1">
    <citation type="submission" date="2022-07" db="EMBL/GenBank/DDBJ databases">
        <title>Phylogenomic reconstructions and comparative analyses of Kickxellomycotina fungi.</title>
        <authorList>
            <person name="Reynolds N.K."/>
            <person name="Stajich J.E."/>
            <person name="Barry K."/>
            <person name="Grigoriev I.V."/>
            <person name="Crous P."/>
            <person name="Smith M.E."/>
        </authorList>
    </citation>
    <scope>NUCLEOTIDE SEQUENCE</scope>
    <source>
        <strain evidence="1">CBS 102833</strain>
    </source>
</reference>
<accession>A0ACC1L5M1</accession>
<feature type="non-terminal residue" evidence="1">
    <location>
        <position position="380"/>
    </location>
</feature>